<sequence length="231" mass="25361">MHIHGLQKLAMVDYPGKLAATVFTGGCDLRCPFCHNALLVTRLAETPEIPEREVLDFLSSRKGLLDGVVLTGGEPLLQPDAAEFLQAVRELGFAVKLDTNGCHPAALAEILEAGLADYVAMDVKNSRARYAETVGVPGFDLSPVEESVRLLRESGVDCEFRTTLVRELHRPEDLDDIAVWLEGAPKYFLQNFVDSGNLIGRGYHGFSPEELRAFADRVRPHFGCVALRGVE</sequence>
<dbReference type="InterPro" id="IPR058240">
    <property type="entry name" value="rSAM_sf"/>
</dbReference>
<comment type="caution">
    <text evidence="6">The sequence shown here is derived from an EMBL/GenBank/DDBJ whole genome shotgun (WGS) entry which is preliminary data.</text>
</comment>
<proteinExistence type="predicted"/>
<dbReference type="PANTHER" id="PTHR11228:SF27">
    <property type="entry name" value="GLYCYL-RADICAL ENZYME ACTIVATING ENZYME MJ1227-RELATED"/>
    <property type="match status" value="1"/>
</dbReference>
<keyword evidence="4" id="KW-0411">Iron-sulfur</keyword>
<reference evidence="6 7" key="1">
    <citation type="journal article" date="2021" name="Sci. Rep.">
        <title>The distribution of antibiotic resistance genes in chicken gut microbiota commensals.</title>
        <authorList>
            <person name="Juricova H."/>
            <person name="Matiasovicova J."/>
            <person name="Kubasova T."/>
            <person name="Cejkova D."/>
            <person name="Rychlik I."/>
        </authorList>
    </citation>
    <scope>NUCLEOTIDE SEQUENCE [LARGE SCALE GENOMIC DNA]</scope>
    <source>
        <strain evidence="6 7">An411</strain>
    </source>
</reference>
<dbReference type="Proteomes" id="UP000719500">
    <property type="component" value="Unassembled WGS sequence"/>
</dbReference>
<dbReference type="EMBL" id="JACSNX010000009">
    <property type="protein sequence ID" value="MBM6851346.1"/>
    <property type="molecule type" value="Genomic_DNA"/>
</dbReference>
<keyword evidence="7" id="KW-1185">Reference proteome</keyword>
<feature type="domain" description="Radical SAM core" evidence="5">
    <location>
        <begin position="12"/>
        <end position="231"/>
    </location>
</feature>
<dbReference type="RefSeq" id="WP_204804106.1">
    <property type="nucleotide sequence ID" value="NZ_JACSNX010000009.1"/>
</dbReference>
<evidence type="ECO:0000313" key="7">
    <source>
        <dbReference type="Proteomes" id="UP000719500"/>
    </source>
</evidence>
<dbReference type="CDD" id="cd01335">
    <property type="entry name" value="Radical_SAM"/>
    <property type="match status" value="1"/>
</dbReference>
<dbReference type="SFLD" id="SFLDS00029">
    <property type="entry name" value="Radical_SAM"/>
    <property type="match status" value="1"/>
</dbReference>
<dbReference type="Gene3D" id="3.20.20.70">
    <property type="entry name" value="Aldolase class I"/>
    <property type="match status" value="1"/>
</dbReference>
<keyword evidence="1" id="KW-0949">S-adenosyl-L-methionine</keyword>
<organism evidence="6 7">
    <name type="scientific">Oscillibacter valericigenes</name>
    <dbReference type="NCBI Taxonomy" id="351091"/>
    <lineage>
        <taxon>Bacteria</taxon>
        <taxon>Bacillati</taxon>
        <taxon>Bacillota</taxon>
        <taxon>Clostridia</taxon>
        <taxon>Eubacteriales</taxon>
        <taxon>Oscillospiraceae</taxon>
        <taxon>Oscillibacter</taxon>
    </lineage>
</organism>
<evidence type="ECO:0000256" key="3">
    <source>
        <dbReference type="ARBA" id="ARBA00023004"/>
    </source>
</evidence>
<dbReference type="SFLD" id="SFLDG01094">
    <property type="entry name" value="Uncharacterised_Radical_SAM_Su"/>
    <property type="match status" value="1"/>
</dbReference>
<name>A0ABS2FW90_9FIRM</name>
<dbReference type="Pfam" id="PF04055">
    <property type="entry name" value="Radical_SAM"/>
    <property type="match status" value="1"/>
</dbReference>
<dbReference type="InterPro" id="IPR007197">
    <property type="entry name" value="rSAM"/>
</dbReference>
<keyword evidence="2" id="KW-0479">Metal-binding</keyword>
<dbReference type="InterPro" id="IPR012840">
    <property type="entry name" value="NrdG2"/>
</dbReference>
<dbReference type="InterPro" id="IPR013785">
    <property type="entry name" value="Aldolase_TIM"/>
</dbReference>
<keyword evidence="3" id="KW-0408">Iron</keyword>
<dbReference type="InterPro" id="IPR050377">
    <property type="entry name" value="Radical_SAM_PqqE_MftC-like"/>
</dbReference>
<evidence type="ECO:0000313" key="6">
    <source>
        <dbReference type="EMBL" id="MBM6851346.1"/>
    </source>
</evidence>
<dbReference type="NCBIfam" id="TIGR02495">
    <property type="entry name" value="NrdG2"/>
    <property type="match status" value="1"/>
</dbReference>
<evidence type="ECO:0000256" key="1">
    <source>
        <dbReference type="ARBA" id="ARBA00022691"/>
    </source>
</evidence>
<gene>
    <name evidence="6" type="ORF">H9X91_07830</name>
</gene>
<evidence type="ECO:0000256" key="4">
    <source>
        <dbReference type="ARBA" id="ARBA00023014"/>
    </source>
</evidence>
<dbReference type="PROSITE" id="PS51918">
    <property type="entry name" value="RADICAL_SAM"/>
    <property type="match status" value="1"/>
</dbReference>
<dbReference type="PANTHER" id="PTHR11228">
    <property type="entry name" value="RADICAL SAM DOMAIN PROTEIN"/>
    <property type="match status" value="1"/>
</dbReference>
<dbReference type="SUPFAM" id="SSF102114">
    <property type="entry name" value="Radical SAM enzymes"/>
    <property type="match status" value="1"/>
</dbReference>
<protein>
    <submittedName>
        <fullName evidence="6">Anaerobic ribonucleoside-triphosphate reductase activating protein</fullName>
    </submittedName>
</protein>
<evidence type="ECO:0000256" key="2">
    <source>
        <dbReference type="ARBA" id="ARBA00022723"/>
    </source>
</evidence>
<evidence type="ECO:0000259" key="5">
    <source>
        <dbReference type="PROSITE" id="PS51918"/>
    </source>
</evidence>
<accession>A0ABS2FW90</accession>